<keyword evidence="3" id="KW-1185">Reference proteome</keyword>
<feature type="region of interest" description="Disordered" evidence="1">
    <location>
        <begin position="272"/>
        <end position="292"/>
    </location>
</feature>
<comment type="caution">
    <text evidence="2">The sequence shown here is derived from an EMBL/GenBank/DDBJ whole genome shotgun (WGS) entry which is preliminary data.</text>
</comment>
<protein>
    <recommendedName>
        <fullName evidence="4">DnaB domain-containing protein helicase domain-containing protein</fullName>
    </recommendedName>
</protein>
<reference evidence="2 3" key="1">
    <citation type="submission" date="2019-09" db="EMBL/GenBank/DDBJ databases">
        <title>Bifidobacterium canis sp. nov., isolated from the digestive tract of German Shepherd dog puppy.</title>
        <authorList>
            <person name="Bunesova V."/>
        </authorList>
    </citation>
    <scope>NUCLEOTIDE SEQUENCE [LARGE SCALE GENOMIC DNA]</scope>
    <source>
        <strain evidence="2 3">GSD1FS</strain>
    </source>
</reference>
<name>A0A7K1J4E1_9BIFI</name>
<evidence type="ECO:0000313" key="2">
    <source>
        <dbReference type="EMBL" id="MUH59442.1"/>
    </source>
</evidence>
<feature type="compositionally biased region" description="Basic and acidic residues" evidence="1">
    <location>
        <begin position="1"/>
        <end position="10"/>
    </location>
</feature>
<dbReference type="AlphaFoldDB" id="A0A7K1J4E1"/>
<evidence type="ECO:0000256" key="1">
    <source>
        <dbReference type="SAM" id="MobiDB-lite"/>
    </source>
</evidence>
<dbReference type="EMBL" id="WNLP01000002">
    <property type="protein sequence ID" value="MUH59442.1"/>
    <property type="molecule type" value="Genomic_DNA"/>
</dbReference>
<evidence type="ECO:0000313" key="3">
    <source>
        <dbReference type="Proteomes" id="UP000487882"/>
    </source>
</evidence>
<evidence type="ECO:0008006" key="4">
    <source>
        <dbReference type="Google" id="ProtNLM"/>
    </source>
</evidence>
<proteinExistence type="predicted"/>
<dbReference type="Proteomes" id="UP000487882">
    <property type="component" value="Unassembled WGS sequence"/>
</dbReference>
<accession>A0A7K1J4E1</accession>
<gene>
    <name evidence="2" type="ORF">GSD1FS_0764</name>
</gene>
<feature type="region of interest" description="Disordered" evidence="1">
    <location>
        <begin position="1"/>
        <end position="42"/>
    </location>
</feature>
<dbReference type="RefSeq" id="WP_155588407.1">
    <property type="nucleotide sequence ID" value="NZ_WNLP01000002.1"/>
</dbReference>
<organism evidence="2 3">
    <name type="scientific">Bifidobacterium canis</name>
    <dbReference type="NCBI Taxonomy" id="2610880"/>
    <lineage>
        <taxon>Bacteria</taxon>
        <taxon>Bacillati</taxon>
        <taxon>Actinomycetota</taxon>
        <taxon>Actinomycetes</taxon>
        <taxon>Bifidobacteriales</taxon>
        <taxon>Bifidobacteriaceae</taxon>
        <taxon>Bifidobacterium</taxon>
    </lineage>
</organism>
<sequence length="466" mass="51947">MPQTLTRERPATPSMAGIAGDLRYGVSPNMRSTANEHETTEATGISPIEKLSLTQLQPDFYEARDWTRHIMQRADWMGMSREALLGAVLAVVSSRIPANVKACLTDCDEPMPLNLFVNLAGVTGNGKSRAIATAQRLCPDQSGQVAEINPASGEAISAQYVERVKDGDEWQVTQRRDRALMICTETTQVSALSHRTGSTLIPELLKAWSGETLGATTKTRELDLRVGAGLYRLSAVFGVQPAHAGIFVTEGTANGFAGRFLYFPTTDTTVKEDATTSKPKQKWHEPELPNSQQPVTITYPQIAKMAALRGIRMGTAGRVRDVDGHRVEQVARVAAIYALMDGRTVVTDEDWKLAEQVVSRSDMVRDWLFDEYRREAIRNEANRVSASAQARGEAEHQLFERLSKRIRKALEYGSMPRRDLGQKLARDYRYFSSVIDRMEAQGEVRKFEDDRGRVCYEIEDTNILTC</sequence>